<reference evidence="1" key="1">
    <citation type="submission" date="2017-05" db="UniProtKB">
        <authorList>
            <consortium name="EnsemblMetazoa"/>
        </authorList>
    </citation>
    <scope>IDENTIFICATION</scope>
</reference>
<sequence>ENKRRLNKDYYERNYSHILYRLRSNYSLPAPKSEAKEYYFIKIKEALYYSPEIVVDLLPSSMKGIDFENTSYDNSPIAIPVDTNGICYIAGVVDVSCIDRVEECNYDSDSEEGNFDNNRMYTNKRKPALKWLCTDRCKPLLESDVSSIIEVRRYFDEPIKELRKHLDACDNCPNNYYMTRSLHVEEIDQVHEHDFSDNPNVTKCPFNNTC</sequence>
<proteinExistence type="predicted"/>
<dbReference type="InParanoid" id="A0A1X7T901"/>
<protein>
    <submittedName>
        <fullName evidence="1">Uncharacterized protein</fullName>
    </submittedName>
</protein>
<organism evidence="1">
    <name type="scientific">Amphimedon queenslandica</name>
    <name type="common">Sponge</name>
    <dbReference type="NCBI Taxonomy" id="400682"/>
    <lineage>
        <taxon>Eukaryota</taxon>
        <taxon>Metazoa</taxon>
        <taxon>Porifera</taxon>
        <taxon>Demospongiae</taxon>
        <taxon>Heteroscleromorpha</taxon>
        <taxon>Haplosclerida</taxon>
        <taxon>Niphatidae</taxon>
        <taxon>Amphimedon</taxon>
    </lineage>
</organism>
<dbReference type="EnsemblMetazoa" id="Aqu2.1.10898_001">
    <property type="protein sequence ID" value="Aqu2.1.10898_001"/>
    <property type="gene ID" value="Aqu2.1.10898"/>
</dbReference>
<name>A0A1X7T901_AMPQE</name>
<evidence type="ECO:0000313" key="1">
    <source>
        <dbReference type="EnsemblMetazoa" id="Aqu2.1.10898_001"/>
    </source>
</evidence>
<dbReference type="AlphaFoldDB" id="A0A1X7T901"/>
<accession>A0A1X7T901</accession>